<reference evidence="3" key="2">
    <citation type="journal article" date="2023" name="IMA Fungus">
        <title>Comparative genomic study of the Penicillium genus elucidates a diverse pangenome and 15 lateral gene transfer events.</title>
        <authorList>
            <person name="Petersen C."/>
            <person name="Sorensen T."/>
            <person name="Nielsen M.R."/>
            <person name="Sondergaard T.E."/>
            <person name="Sorensen J.L."/>
            <person name="Fitzpatrick D.A."/>
            <person name="Frisvad J.C."/>
            <person name="Nielsen K.L."/>
        </authorList>
    </citation>
    <scope>NUCLEOTIDE SEQUENCE</scope>
    <source>
        <strain evidence="3">IBT 16125</strain>
    </source>
</reference>
<protein>
    <recommendedName>
        <fullName evidence="2">DUF7907 domain-containing protein</fullName>
    </recommendedName>
</protein>
<name>A0AAD6CDR8_9EURO</name>
<dbReference type="Pfam" id="PF25484">
    <property type="entry name" value="DUF7907"/>
    <property type="match status" value="1"/>
</dbReference>
<sequence length="167" mass="18077">MKFLASLAVLTTAVMANPVTRDTNQFHLKTAGATNALHNDLYVYAYHTGAGLNDAVLDKDDTNAAPFYLNGTSALATLGTEFPWGMSANGDTNYASWEPIEINAGEGSSGFSIDNGNFVWSEADGFGGWLVCDWSHNAPQLFYLNRYYQPTIPSSCSTAQLNAIYIN</sequence>
<dbReference type="RefSeq" id="XP_056770304.1">
    <property type="nucleotide sequence ID" value="XM_056906197.1"/>
</dbReference>
<feature type="domain" description="DUF7907" evidence="2">
    <location>
        <begin position="23"/>
        <end position="163"/>
    </location>
</feature>
<feature type="chain" id="PRO_5042009458" description="DUF7907 domain-containing protein" evidence="1">
    <location>
        <begin position="17"/>
        <end position="167"/>
    </location>
</feature>
<comment type="caution">
    <text evidence="3">The sequence shown here is derived from an EMBL/GenBank/DDBJ whole genome shotgun (WGS) entry which is preliminary data.</text>
</comment>
<keyword evidence="4" id="KW-1185">Reference proteome</keyword>
<evidence type="ECO:0000313" key="4">
    <source>
        <dbReference type="Proteomes" id="UP001213681"/>
    </source>
</evidence>
<reference evidence="3" key="1">
    <citation type="submission" date="2022-12" db="EMBL/GenBank/DDBJ databases">
        <authorList>
            <person name="Petersen C."/>
        </authorList>
    </citation>
    <scope>NUCLEOTIDE SEQUENCE</scope>
    <source>
        <strain evidence="3">IBT 16125</strain>
    </source>
</reference>
<organism evidence="3 4">
    <name type="scientific">Penicillium daleae</name>
    <dbReference type="NCBI Taxonomy" id="63821"/>
    <lineage>
        <taxon>Eukaryota</taxon>
        <taxon>Fungi</taxon>
        <taxon>Dikarya</taxon>
        <taxon>Ascomycota</taxon>
        <taxon>Pezizomycotina</taxon>
        <taxon>Eurotiomycetes</taxon>
        <taxon>Eurotiomycetidae</taxon>
        <taxon>Eurotiales</taxon>
        <taxon>Aspergillaceae</taxon>
        <taxon>Penicillium</taxon>
    </lineage>
</organism>
<dbReference type="EMBL" id="JAPVEA010000002">
    <property type="protein sequence ID" value="KAJ5461262.1"/>
    <property type="molecule type" value="Genomic_DNA"/>
</dbReference>
<evidence type="ECO:0000313" key="3">
    <source>
        <dbReference type="EMBL" id="KAJ5461262.1"/>
    </source>
</evidence>
<dbReference type="GeneID" id="81596440"/>
<accession>A0AAD6CDR8</accession>
<dbReference type="InterPro" id="IPR057229">
    <property type="entry name" value="DUF7907"/>
</dbReference>
<evidence type="ECO:0000259" key="2">
    <source>
        <dbReference type="Pfam" id="PF25484"/>
    </source>
</evidence>
<dbReference type="AlphaFoldDB" id="A0AAD6CDR8"/>
<feature type="signal peptide" evidence="1">
    <location>
        <begin position="1"/>
        <end position="16"/>
    </location>
</feature>
<gene>
    <name evidence="3" type="ORF">N7458_002814</name>
</gene>
<evidence type="ECO:0000256" key="1">
    <source>
        <dbReference type="SAM" id="SignalP"/>
    </source>
</evidence>
<keyword evidence="1" id="KW-0732">Signal</keyword>
<proteinExistence type="predicted"/>
<dbReference type="Proteomes" id="UP001213681">
    <property type="component" value="Unassembled WGS sequence"/>
</dbReference>